<keyword evidence="6" id="KW-0812">Transmembrane</keyword>
<dbReference type="InterPro" id="IPR050553">
    <property type="entry name" value="Thioredoxin_ResA/DsbE_sf"/>
</dbReference>
<evidence type="ECO:0000256" key="3">
    <source>
        <dbReference type="ARBA" id="ARBA00022748"/>
    </source>
</evidence>
<evidence type="ECO:0000313" key="8">
    <source>
        <dbReference type="EMBL" id="EAS85042.1"/>
    </source>
</evidence>
<dbReference type="EMBL" id="AAPV01000001">
    <property type="protein sequence ID" value="EAS85042.1"/>
    <property type="molecule type" value="Genomic_DNA"/>
</dbReference>
<dbReference type="AlphaFoldDB" id="Q1V136"/>
<evidence type="ECO:0000256" key="6">
    <source>
        <dbReference type="SAM" id="Phobius"/>
    </source>
</evidence>
<comment type="similarity">
    <text evidence="2">Belongs to the thioredoxin family. DsbE subfamily.</text>
</comment>
<dbReference type="PROSITE" id="PS51352">
    <property type="entry name" value="THIOREDOXIN_2"/>
    <property type="match status" value="1"/>
</dbReference>
<evidence type="ECO:0000256" key="2">
    <source>
        <dbReference type="ARBA" id="ARBA00007758"/>
    </source>
</evidence>
<dbReference type="Pfam" id="PF08534">
    <property type="entry name" value="Redoxin"/>
    <property type="match status" value="1"/>
</dbReference>
<evidence type="ECO:0000256" key="5">
    <source>
        <dbReference type="ARBA" id="ARBA00023284"/>
    </source>
</evidence>
<keyword evidence="3" id="KW-0201">Cytochrome c-type biogenesis</keyword>
<sequence length="173" mass="20123">MKNKFSLFVVVIFLSFCFVIFYKGLNTPNTYTPKVNEKKNIPTFKAKDFYSNSYINSDKIFEENTFYIVNIWASWCVPCRTEHPLLMQLSKNQSIKLIGLNYRDNFNNAKKFIDDFGNPYSRILIDKDGTLGVEFGAYGVPETFLIDKNKNMIKKFVGPINQEIVNEIKLVIK</sequence>
<feature type="transmembrane region" description="Helical" evidence="6">
    <location>
        <begin position="7"/>
        <end position="25"/>
    </location>
</feature>
<gene>
    <name evidence="8" type="ORF">PU1002_04956</name>
</gene>
<dbReference type="InterPro" id="IPR013740">
    <property type="entry name" value="Redoxin"/>
</dbReference>
<dbReference type="InterPro" id="IPR017937">
    <property type="entry name" value="Thioredoxin_CS"/>
</dbReference>
<dbReference type="PROSITE" id="PS00194">
    <property type="entry name" value="THIOREDOXIN_1"/>
    <property type="match status" value="1"/>
</dbReference>
<evidence type="ECO:0000313" key="9">
    <source>
        <dbReference type="Proteomes" id="UP000005306"/>
    </source>
</evidence>
<keyword evidence="4" id="KW-1015">Disulfide bond</keyword>
<accession>Q1V136</accession>
<feature type="domain" description="Thioredoxin" evidence="7">
    <location>
        <begin position="35"/>
        <end position="173"/>
    </location>
</feature>
<evidence type="ECO:0000259" key="7">
    <source>
        <dbReference type="PROSITE" id="PS51352"/>
    </source>
</evidence>
<dbReference type="Gene3D" id="3.40.30.10">
    <property type="entry name" value="Glutaredoxin"/>
    <property type="match status" value="1"/>
</dbReference>
<dbReference type="HOGENOM" id="CLU_042529_19_1_5"/>
<dbReference type="PANTHER" id="PTHR42852:SF6">
    <property type="entry name" value="THIOL:DISULFIDE INTERCHANGE PROTEIN DSBE"/>
    <property type="match status" value="1"/>
</dbReference>
<dbReference type="InterPro" id="IPR013766">
    <property type="entry name" value="Thioredoxin_domain"/>
</dbReference>
<evidence type="ECO:0000256" key="4">
    <source>
        <dbReference type="ARBA" id="ARBA00023157"/>
    </source>
</evidence>
<comment type="caution">
    <text evidence="8">The sequence shown here is derived from an EMBL/GenBank/DDBJ whole genome shotgun (WGS) entry which is preliminary data.</text>
</comment>
<dbReference type="PANTHER" id="PTHR42852">
    <property type="entry name" value="THIOL:DISULFIDE INTERCHANGE PROTEIN DSBE"/>
    <property type="match status" value="1"/>
</dbReference>
<protein>
    <submittedName>
        <fullName evidence="8">Cytochrome C biogenesis protein ccmG</fullName>
    </submittedName>
</protein>
<proteinExistence type="inferred from homology"/>
<evidence type="ECO:0000256" key="1">
    <source>
        <dbReference type="ARBA" id="ARBA00004196"/>
    </source>
</evidence>
<organism evidence="8 9">
    <name type="scientific">Pelagibacter ubique (strain HTCC1002)</name>
    <dbReference type="NCBI Taxonomy" id="314261"/>
    <lineage>
        <taxon>Bacteria</taxon>
        <taxon>Pseudomonadati</taxon>
        <taxon>Pseudomonadota</taxon>
        <taxon>Alphaproteobacteria</taxon>
        <taxon>Candidatus Pelagibacterales</taxon>
        <taxon>Candidatus Pelagibacteraceae</taxon>
        <taxon>Candidatus Pelagibacter</taxon>
    </lineage>
</organism>
<keyword evidence="6" id="KW-1133">Transmembrane helix</keyword>
<dbReference type="SUPFAM" id="SSF52833">
    <property type="entry name" value="Thioredoxin-like"/>
    <property type="match status" value="1"/>
</dbReference>
<dbReference type="InterPro" id="IPR036249">
    <property type="entry name" value="Thioredoxin-like_sf"/>
</dbReference>
<comment type="subcellular location">
    <subcellularLocation>
        <location evidence="1">Cell envelope</location>
    </subcellularLocation>
</comment>
<name>Q1V136_PELU1</name>
<dbReference type="RefSeq" id="WP_006997629.1">
    <property type="nucleotide sequence ID" value="NZ_CH724130.1"/>
</dbReference>
<dbReference type="GO" id="GO:0030288">
    <property type="term" value="C:outer membrane-bounded periplasmic space"/>
    <property type="evidence" value="ECO:0007669"/>
    <property type="project" value="InterPro"/>
</dbReference>
<dbReference type="GO" id="GO:0015036">
    <property type="term" value="F:disulfide oxidoreductase activity"/>
    <property type="evidence" value="ECO:0007669"/>
    <property type="project" value="InterPro"/>
</dbReference>
<keyword evidence="5" id="KW-0676">Redox-active center</keyword>
<dbReference type="InterPro" id="IPR004799">
    <property type="entry name" value="Periplasmic_diS_OxRdtase_DsbE"/>
</dbReference>
<dbReference type="Proteomes" id="UP000005306">
    <property type="component" value="Unassembled WGS sequence"/>
</dbReference>
<reference evidence="8 9" key="1">
    <citation type="submission" date="2006-04" db="EMBL/GenBank/DDBJ databases">
        <authorList>
            <person name="Giovannoni S.J."/>
            <person name="Cho J.-C."/>
            <person name="Ferriera S."/>
            <person name="Johnson J."/>
            <person name="Kravitz S."/>
            <person name="Halpern A."/>
            <person name="Remington K."/>
            <person name="Beeson K."/>
            <person name="Tran B."/>
            <person name="Rogers Y.-H."/>
            <person name="Friedman R."/>
            <person name="Venter J.C."/>
        </authorList>
    </citation>
    <scope>NUCLEOTIDE SEQUENCE [LARGE SCALE GENOMIC DNA]</scope>
    <source>
        <strain evidence="8 9">HTCC1002</strain>
    </source>
</reference>
<dbReference type="NCBIfam" id="TIGR00385">
    <property type="entry name" value="dsbE"/>
    <property type="match status" value="1"/>
</dbReference>
<keyword evidence="6" id="KW-0472">Membrane</keyword>
<dbReference type="GO" id="GO:0017004">
    <property type="term" value="P:cytochrome complex assembly"/>
    <property type="evidence" value="ECO:0007669"/>
    <property type="project" value="UniProtKB-KW"/>
</dbReference>